<gene>
    <name evidence="2" type="ORF">N475_24695</name>
</gene>
<proteinExistence type="predicted"/>
<organism evidence="2 3">
    <name type="scientific">Pseudoalteromonas luteoviolacea DSM 6061</name>
    <dbReference type="NCBI Taxonomy" id="1365250"/>
    <lineage>
        <taxon>Bacteria</taxon>
        <taxon>Pseudomonadati</taxon>
        <taxon>Pseudomonadota</taxon>
        <taxon>Gammaproteobacteria</taxon>
        <taxon>Alteromonadales</taxon>
        <taxon>Pseudoalteromonadaceae</taxon>
        <taxon>Pseudoalteromonas</taxon>
    </lineage>
</organism>
<protein>
    <submittedName>
        <fullName evidence="2">Uncharacterized protein</fullName>
    </submittedName>
</protein>
<feature type="transmembrane region" description="Helical" evidence="1">
    <location>
        <begin position="12"/>
        <end position="41"/>
    </location>
</feature>
<dbReference type="PATRIC" id="fig|1365250.3.peg.4947"/>
<evidence type="ECO:0000313" key="2">
    <source>
        <dbReference type="EMBL" id="KZN30630.1"/>
    </source>
</evidence>
<keyword evidence="3" id="KW-1185">Reference proteome</keyword>
<name>A0A166UG86_9GAMM</name>
<reference evidence="2 3" key="1">
    <citation type="submission" date="2013-07" db="EMBL/GenBank/DDBJ databases">
        <title>Comparative Genomic and Metabolomic Analysis of Twelve Strains of Pseudoalteromonas luteoviolacea.</title>
        <authorList>
            <person name="Vynne N.G."/>
            <person name="Mansson M."/>
            <person name="Gram L."/>
        </authorList>
    </citation>
    <scope>NUCLEOTIDE SEQUENCE [LARGE SCALE GENOMIC DNA]</scope>
    <source>
        <strain evidence="2 3">DSM 6061</strain>
    </source>
</reference>
<accession>A0A166UG86</accession>
<keyword evidence="1" id="KW-0812">Transmembrane</keyword>
<comment type="caution">
    <text evidence="2">The sequence shown here is derived from an EMBL/GenBank/DDBJ whole genome shotgun (WGS) entry which is preliminary data.</text>
</comment>
<dbReference type="EMBL" id="AUYB01000149">
    <property type="protein sequence ID" value="KZN30630.1"/>
    <property type="molecule type" value="Genomic_DNA"/>
</dbReference>
<evidence type="ECO:0000256" key="1">
    <source>
        <dbReference type="SAM" id="Phobius"/>
    </source>
</evidence>
<keyword evidence="1" id="KW-1133">Transmembrane helix</keyword>
<keyword evidence="1" id="KW-0472">Membrane</keyword>
<sequence length="171" mass="19792">MIIFSNFLAFFISLFCFLIFYPMLIFKGGGLVFLLVFLIVVVLNRKRFFIVTCSCVLVTIINYWLSEVDSHESLLAALSQQKYVQARELQKKIKVSDENYEKLKVYIDREMDSLKGYDFLLASNNVSCNYKISIKDVSHQFFESEWQSLAGGKILKEIYIFLINKSGGCLD</sequence>
<evidence type="ECO:0000313" key="3">
    <source>
        <dbReference type="Proteomes" id="UP000076643"/>
    </source>
</evidence>
<dbReference type="AlphaFoldDB" id="A0A166UG86"/>
<feature type="transmembrane region" description="Helical" evidence="1">
    <location>
        <begin position="48"/>
        <end position="65"/>
    </location>
</feature>
<dbReference type="Proteomes" id="UP000076643">
    <property type="component" value="Unassembled WGS sequence"/>
</dbReference>